<evidence type="ECO:0000313" key="17">
    <source>
        <dbReference type="EMBL" id="ORV41626.1"/>
    </source>
</evidence>
<keyword evidence="4 12" id="KW-0677">Repeat</keyword>
<keyword evidence="5 13" id="KW-0547">Nucleotide-binding</keyword>
<dbReference type="PROSITE" id="PS00870">
    <property type="entry name" value="CLPAB_1"/>
    <property type="match status" value="1"/>
</dbReference>
<evidence type="ECO:0000256" key="14">
    <source>
        <dbReference type="RuleBase" id="RU362034"/>
    </source>
</evidence>
<keyword evidence="9 13" id="KW-0143">Chaperone</keyword>
<dbReference type="Gene3D" id="3.40.50.300">
    <property type="entry name" value="P-loop containing nucleotide triphosphate hydrolases"/>
    <property type="match status" value="3"/>
</dbReference>
<comment type="subunit">
    <text evidence="14">Homohexamer; The oligomerization is ATP-dependent.</text>
</comment>
<feature type="domain" description="Clp R" evidence="15">
    <location>
        <begin position="1"/>
        <end position="151"/>
    </location>
</feature>
<dbReference type="InterPro" id="IPR003593">
    <property type="entry name" value="AAA+_ATPase"/>
</dbReference>
<dbReference type="CDD" id="cd00009">
    <property type="entry name" value="AAA"/>
    <property type="match status" value="1"/>
</dbReference>
<feature type="coiled-coil region" evidence="14">
    <location>
        <begin position="417"/>
        <end position="538"/>
    </location>
</feature>
<evidence type="ECO:0000256" key="9">
    <source>
        <dbReference type="ARBA" id="ARBA00023186"/>
    </source>
</evidence>
<name>A0A1X1TAS3_9MYCO</name>
<dbReference type="Pfam" id="PF10431">
    <property type="entry name" value="ClpB_D2-small"/>
    <property type="match status" value="1"/>
</dbReference>
<evidence type="ECO:0000313" key="18">
    <source>
        <dbReference type="Proteomes" id="UP000193564"/>
    </source>
</evidence>
<dbReference type="InterPro" id="IPR036628">
    <property type="entry name" value="Clp_N_dom_sf"/>
</dbReference>
<evidence type="ECO:0000256" key="8">
    <source>
        <dbReference type="ARBA" id="ARBA00023054"/>
    </source>
</evidence>
<dbReference type="FunFam" id="3.40.50.300:FF:000120">
    <property type="entry name" value="ATP-dependent chaperone ClpB"/>
    <property type="match status" value="1"/>
</dbReference>
<comment type="function">
    <text evidence="10">Part of a stress-induced multi-chaperone system, it is involved in the recovery of the cell from heat-induced damage, in cooperation with DnaK, DnaJ and GrpE. Acts before DnaK, in the processing of protein aggregates. Protein binding stimulates the ATPase activity; ATP hydrolysis unfolds the denatured protein aggregates, which probably helps expose new hydrophobic binding sites on the surface of ClpB-bound aggregates, contributing to the solubilization and refolding of denatured protein aggregates by DnaK.</text>
</comment>
<dbReference type="Gene3D" id="1.10.8.60">
    <property type="match status" value="1"/>
</dbReference>
<gene>
    <name evidence="16" type="primary">clpB_2</name>
    <name evidence="14" type="synonym">clpB</name>
    <name evidence="17" type="ORF">AWC01_09435</name>
    <name evidence="16" type="ORF">MDOR_05540</name>
</gene>
<dbReference type="InterPro" id="IPR003959">
    <property type="entry name" value="ATPase_AAA_core"/>
</dbReference>
<dbReference type="Proteomes" id="UP000467201">
    <property type="component" value="Chromosome"/>
</dbReference>
<evidence type="ECO:0000313" key="19">
    <source>
        <dbReference type="Proteomes" id="UP000467201"/>
    </source>
</evidence>
<dbReference type="GO" id="GO:0016887">
    <property type="term" value="F:ATP hydrolysis activity"/>
    <property type="evidence" value="ECO:0007669"/>
    <property type="project" value="InterPro"/>
</dbReference>
<dbReference type="Pfam" id="PF02861">
    <property type="entry name" value="Clp_N"/>
    <property type="match status" value="1"/>
</dbReference>
<evidence type="ECO:0000256" key="3">
    <source>
        <dbReference type="ARBA" id="ARBA00017574"/>
    </source>
</evidence>
<evidence type="ECO:0000256" key="7">
    <source>
        <dbReference type="ARBA" id="ARBA00023016"/>
    </source>
</evidence>
<dbReference type="InterPro" id="IPR001270">
    <property type="entry name" value="ClpA/B"/>
</dbReference>
<evidence type="ECO:0000256" key="4">
    <source>
        <dbReference type="ARBA" id="ARBA00022737"/>
    </source>
</evidence>
<proteinExistence type="inferred from homology"/>
<keyword evidence="7 14" id="KW-0346">Stress response</keyword>
<dbReference type="GO" id="GO:0005524">
    <property type="term" value="F:ATP binding"/>
    <property type="evidence" value="ECO:0007669"/>
    <property type="project" value="UniProtKB-UniRule"/>
</dbReference>
<dbReference type="PANTHER" id="PTHR11638:SF18">
    <property type="entry name" value="HEAT SHOCK PROTEIN 104"/>
    <property type="match status" value="1"/>
</dbReference>
<dbReference type="KEGG" id="mdr:MDOR_05540"/>
<dbReference type="AlphaFoldDB" id="A0A1X1TAS3"/>
<dbReference type="PROSITE" id="PS51903">
    <property type="entry name" value="CLP_R"/>
    <property type="match status" value="1"/>
</dbReference>
<protein>
    <recommendedName>
        <fullName evidence="3 14">Chaperone protein ClpB</fullName>
    </recommendedName>
</protein>
<dbReference type="GO" id="GO:0005737">
    <property type="term" value="C:cytoplasm"/>
    <property type="evidence" value="ECO:0007669"/>
    <property type="project" value="UniProtKB-SubCell"/>
</dbReference>
<dbReference type="FunFam" id="3.40.50.300:FF:000010">
    <property type="entry name" value="Chaperone clpB 1, putative"/>
    <property type="match status" value="1"/>
</dbReference>
<dbReference type="SUPFAM" id="SSF52540">
    <property type="entry name" value="P-loop containing nucleoside triphosphate hydrolases"/>
    <property type="match status" value="2"/>
</dbReference>
<evidence type="ECO:0000313" key="16">
    <source>
        <dbReference type="EMBL" id="BBZ06385.1"/>
    </source>
</evidence>
<evidence type="ECO:0000256" key="10">
    <source>
        <dbReference type="ARBA" id="ARBA00025613"/>
    </source>
</evidence>
<dbReference type="FunFam" id="3.40.50.300:FF:000025">
    <property type="entry name" value="ATP-dependent Clp protease subunit"/>
    <property type="match status" value="1"/>
</dbReference>
<dbReference type="NCBIfam" id="TIGR03346">
    <property type="entry name" value="chaperone_ClpB"/>
    <property type="match status" value="1"/>
</dbReference>
<dbReference type="InterPro" id="IPR050130">
    <property type="entry name" value="ClpA_ClpB"/>
</dbReference>
<dbReference type="OrthoDB" id="9803641at2"/>
<dbReference type="PROSITE" id="PS00871">
    <property type="entry name" value="CLPAB_2"/>
    <property type="match status" value="1"/>
</dbReference>
<reference evidence="16 19" key="2">
    <citation type="journal article" date="2019" name="Emerg. Microbes Infect.">
        <title>Comprehensive subspecies identification of 175 nontuberculous mycobacteria species based on 7547 genomic profiles.</title>
        <authorList>
            <person name="Matsumoto Y."/>
            <person name="Kinjo T."/>
            <person name="Motooka D."/>
            <person name="Nabeya D."/>
            <person name="Jung N."/>
            <person name="Uechi K."/>
            <person name="Horii T."/>
            <person name="Iida T."/>
            <person name="Fujita J."/>
            <person name="Nakamura S."/>
        </authorList>
    </citation>
    <scope>NUCLEOTIDE SEQUENCE [LARGE SCALE GENOMIC DNA]</scope>
    <source>
        <strain evidence="16 19">JCM 12405</strain>
    </source>
</reference>
<comment type="similarity">
    <text evidence="2 13">Belongs to the ClpA/ClpB family.</text>
</comment>
<dbReference type="InterPro" id="IPR028299">
    <property type="entry name" value="ClpA/B_CS2"/>
</dbReference>
<dbReference type="PANTHER" id="PTHR11638">
    <property type="entry name" value="ATP-DEPENDENT CLP PROTEASE"/>
    <property type="match status" value="1"/>
</dbReference>
<comment type="subcellular location">
    <subcellularLocation>
        <location evidence="1 14">Cytoplasm</location>
    </subcellularLocation>
</comment>
<dbReference type="InterPro" id="IPR019489">
    <property type="entry name" value="Clp_ATPase_C"/>
</dbReference>
<keyword evidence="6 13" id="KW-0067">ATP-binding</keyword>
<evidence type="ECO:0000256" key="2">
    <source>
        <dbReference type="ARBA" id="ARBA00008675"/>
    </source>
</evidence>
<keyword evidence="14" id="KW-0963">Cytoplasm</keyword>
<dbReference type="EMBL" id="LQOS01000025">
    <property type="protein sequence ID" value="ORV41626.1"/>
    <property type="molecule type" value="Genomic_DNA"/>
</dbReference>
<dbReference type="Pfam" id="PF07724">
    <property type="entry name" value="AAA_2"/>
    <property type="match status" value="1"/>
</dbReference>
<evidence type="ECO:0000256" key="13">
    <source>
        <dbReference type="RuleBase" id="RU004432"/>
    </source>
</evidence>
<evidence type="ECO:0000256" key="6">
    <source>
        <dbReference type="ARBA" id="ARBA00022840"/>
    </source>
</evidence>
<organism evidence="17 18">
    <name type="scientific">Mycolicibacterium doricum</name>
    <dbReference type="NCBI Taxonomy" id="126673"/>
    <lineage>
        <taxon>Bacteria</taxon>
        <taxon>Bacillati</taxon>
        <taxon>Actinomycetota</taxon>
        <taxon>Actinomycetes</taxon>
        <taxon>Mycobacteriales</taxon>
        <taxon>Mycobacteriaceae</taxon>
        <taxon>Mycolicibacterium</taxon>
    </lineage>
</organism>
<evidence type="ECO:0000256" key="11">
    <source>
        <dbReference type="ARBA" id="ARBA00026057"/>
    </source>
</evidence>
<reference evidence="16" key="3">
    <citation type="submission" date="2020-02" db="EMBL/GenBank/DDBJ databases">
        <authorList>
            <person name="Matsumoto Y."/>
            <person name="Motooka D."/>
            <person name="Nakamura S."/>
        </authorList>
    </citation>
    <scope>NUCLEOTIDE SEQUENCE</scope>
    <source>
        <strain evidence="16">JCM 12405</strain>
    </source>
</reference>
<dbReference type="InterPro" id="IPR017730">
    <property type="entry name" value="Chaperonin_ClpB"/>
</dbReference>
<dbReference type="Proteomes" id="UP000193564">
    <property type="component" value="Unassembled WGS sequence"/>
</dbReference>
<sequence length="874" mass="96590">MDASDLTQKSQEALQDAQSIATRLRHTEVDGEHLLLALIEQPDGLVPRLLSQAGADVDALRADLHTELDRRPKVSGPGAAPGQVMVTARLAGLLDAASREAQRLKDSYVSVEHLVMALADEGSSSAAGRVLARHGVTKDSFLAALTKVRGNQRVTSATPEAAYEALEKYGRDLVAEGRAGKLDPVIGRDAEIRRVIQILSRKTKNNPVLIGDPGVGKTAIVEGLAQRIVRGDVPEGLRDKTIFSLDMGSLVAGAKYRGEFEERLQAVLSEVKAGEGRILLFVDELHTVVGAGAAEGSLDAGNMLKPMLARGELHMIGATTLDEYRKHIENDAALERRFQTVLVDEPDVEDTISILRGLRERLEVFHGVKVQDGALVAAASLSHRYITDRFLPDKAIDLVDEACARLRTEIDSMPAELDEITRRVTRLEIEEAALAKETDAASKSRLDELRKELADLRADADARHAQWEAERQAIRRVQELRGQLEQLRHQAEEAERNYDLNRAAELRYGQITELERKLQAAEEQLKSKQGKLPLLREVVTEDEIAEIVAAWTGIPVARLQEGEREKLLRLDEILHERVVGQDEAVQLVADAVIRARSGIRDPRRPIGSFIFLGPTGVGKTELAKTLAAALFDSEDNMVRLDMSEYQERHTVSRLVGAPPGYVGYEEGGQLTEAVRRKPYSVVLLDEIEKAHADVFNTLLQVLDDGRLTDAQGRQVDFRNTVVIMTSNIGSHYLFDGVTPDGEIKPDVRERVLAELRGHFRPEFLNRIDDIVLFTPLSMPQIERIVELQLGELQSRLAERQIDFDITAEARRLIGEHGYDPVYGARPLRRYIAHEVETRIGRALLRGDIAAGGRIQVTVENGELAVSYSAPAFAA</sequence>
<dbReference type="EMBL" id="AP022605">
    <property type="protein sequence ID" value="BBZ06385.1"/>
    <property type="molecule type" value="Genomic_DNA"/>
</dbReference>
<dbReference type="RefSeq" id="WP_085190327.1">
    <property type="nucleotide sequence ID" value="NZ_AP022605.1"/>
</dbReference>
<keyword evidence="8 14" id="KW-0175">Coiled coil</keyword>
<dbReference type="SMART" id="SM01086">
    <property type="entry name" value="ClpB_D2-small"/>
    <property type="match status" value="1"/>
</dbReference>
<dbReference type="STRING" id="126673.AWC01_09435"/>
<dbReference type="SUPFAM" id="SSF81923">
    <property type="entry name" value="Double Clp-N motif"/>
    <property type="match status" value="1"/>
</dbReference>
<dbReference type="PRINTS" id="PR00300">
    <property type="entry name" value="CLPPROTEASEA"/>
</dbReference>
<dbReference type="SMART" id="SM00382">
    <property type="entry name" value="AAA"/>
    <property type="match status" value="2"/>
</dbReference>
<dbReference type="InterPro" id="IPR018368">
    <property type="entry name" value="ClpA/B_CS1"/>
</dbReference>
<dbReference type="Gene3D" id="1.10.1780.10">
    <property type="entry name" value="Clp, N-terminal domain"/>
    <property type="match status" value="1"/>
</dbReference>
<dbReference type="InterPro" id="IPR004176">
    <property type="entry name" value="Clp_R_N"/>
</dbReference>
<keyword evidence="18" id="KW-1185">Reference proteome</keyword>
<reference evidence="17 18" key="1">
    <citation type="submission" date="2016-01" db="EMBL/GenBank/DDBJ databases">
        <title>The new phylogeny of the genus Mycobacterium.</title>
        <authorList>
            <person name="Tarcisio F."/>
            <person name="Conor M."/>
            <person name="Antonella G."/>
            <person name="Elisabetta G."/>
            <person name="Giulia F.S."/>
            <person name="Sara T."/>
            <person name="Anna F."/>
            <person name="Clotilde B."/>
            <person name="Roberto B."/>
            <person name="Veronica D.S."/>
            <person name="Fabio R."/>
            <person name="Monica P."/>
            <person name="Olivier J."/>
            <person name="Enrico T."/>
            <person name="Nicola S."/>
        </authorList>
    </citation>
    <scope>NUCLEOTIDE SEQUENCE [LARGE SCALE GENOMIC DNA]</scope>
    <source>
        <strain evidence="17 18">DSM 44339</strain>
    </source>
</reference>
<dbReference type="InterPro" id="IPR041546">
    <property type="entry name" value="ClpA/ClpB_AAA_lid"/>
</dbReference>
<dbReference type="Pfam" id="PF00004">
    <property type="entry name" value="AAA"/>
    <property type="match status" value="1"/>
</dbReference>
<evidence type="ECO:0000256" key="5">
    <source>
        <dbReference type="ARBA" id="ARBA00022741"/>
    </source>
</evidence>
<dbReference type="GO" id="GO:0042026">
    <property type="term" value="P:protein refolding"/>
    <property type="evidence" value="ECO:0007669"/>
    <property type="project" value="UniProtKB-UniRule"/>
</dbReference>
<dbReference type="CDD" id="cd19499">
    <property type="entry name" value="RecA-like_ClpB_Hsp104-like"/>
    <property type="match status" value="1"/>
</dbReference>
<dbReference type="Pfam" id="PF17871">
    <property type="entry name" value="AAA_lid_9"/>
    <property type="match status" value="1"/>
</dbReference>
<comment type="subunit">
    <text evidence="11">Homohexamer. The oligomerization is ATP-dependent.</text>
</comment>
<dbReference type="GO" id="GO:0034605">
    <property type="term" value="P:cellular response to heat"/>
    <property type="evidence" value="ECO:0007669"/>
    <property type="project" value="TreeGrafter"/>
</dbReference>
<evidence type="ECO:0000256" key="1">
    <source>
        <dbReference type="ARBA" id="ARBA00004496"/>
    </source>
</evidence>
<dbReference type="InterPro" id="IPR027417">
    <property type="entry name" value="P-loop_NTPase"/>
</dbReference>
<evidence type="ECO:0000259" key="15">
    <source>
        <dbReference type="PROSITE" id="PS51903"/>
    </source>
</evidence>
<accession>A0A1X1TAS3</accession>
<evidence type="ECO:0000256" key="12">
    <source>
        <dbReference type="PROSITE-ProRule" id="PRU01251"/>
    </source>
</evidence>